<gene>
    <name evidence="2" type="ORF">LMH87_011006</name>
</gene>
<dbReference type="InterPro" id="IPR013097">
    <property type="entry name" value="Dabb"/>
</dbReference>
<evidence type="ECO:0000313" key="3">
    <source>
        <dbReference type="Proteomes" id="UP001144673"/>
    </source>
</evidence>
<comment type="caution">
    <text evidence="2">The sequence shown here is derived from an EMBL/GenBank/DDBJ whole genome shotgun (WGS) entry which is preliminary data.</text>
</comment>
<organism evidence="2 3">
    <name type="scientific">Akanthomyces muscarius</name>
    <name type="common">Entomopathogenic fungus</name>
    <name type="synonym">Lecanicillium muscarium</name>
    <dbReference type="NCBI Taxonomy" id="2231603"/>
    <lineage>
        <taxon>Eukaryota</taxon>
        <taxon>Fungi</taxon>
        <taxon>Dikarya</taxon>
        <taxon>Ascomycota</taxon>
        <taxon>Pezizomycotina</taxon>
        <taxon>Sordariomycetes</taxon>
        <taxon>Hypocreomycetidae</taxon>
        <taxon>Hypocreales</taxon>
        <taxon>Cordycipitaceae</taxon>
        <taxon>Akanthomyces</taxon>
    </lineage>
</organism>
<sequence>MYGTLGLGWGNSLLAFITLLRGLAIVNRQLATEPVQTIWDKLRKAQCLSLLYRMVAGIIRWRAVGCAQIRQDTPTKTIVHIVLFKFRQDATAELKETFVRELKQLRHLPSVLNQSLVRWRHTRRAASTIE</sequence>
<accession>A0A9W8QAW3</accession>
<dbReference type="RefSeq" id="XP_056051962.1">
    <property type="nucleotide sequence ID" value="XM_056200075.1"/>
</dbReference>
<dbReference type="Gene3D" id="3.30.70.100">
    <property type="match status" value="1"/>
</dbReference>
<evidence type="ECO:0000313" key="2">
    <source>
        <dbReference type="EMBL" id="KAJ4150248.1"/>
    </source>
</evidence>
<feature type="domain" description="Stress-response A/B barrel" evidence="1">
    <location>
        <begin position="78"/>
        <end position="130"/>
    </location>
</feature>
<proteinExistence type="predicted"/>
<dbReference type="PROSITE" id="PS51502">
    <property type="entry name" value="S_R_A_B_BARREL"/>
    <property type="match status" value="1"/>
</dbReference>
<dbReference type="GeneID" id="80898165"/>
<reference evidence="2" key="1">
    <citation type="journal article" date="2023" name="Access Microbiol">
        <title>De-novo genome assembly for Akanthomyces muscarius, a biocontrol agent of insect agricultural pests.</title>
        <authorList>
            <person name="Erdos Z."/>
            <person name="Studholme D.J."/>
            <person name="Raymond B."/>
            <person name="Sharma M."/>
        </authorList>
    </citation>
    <scope>NUCLEOTIDE SEQUENCE</scope>
    <source>
        <strain evidence="2">Ve6</strain>
    </source>
</reference>
<keyword evidence="3" id="KW-1185">Reference proteome</keyword>
<dbReference type="EMBL" id="JAJHUN010000009">
    <property type="protein sequence ID" value="KAJ4150248.1"/>
    <property type="molecule type" value="Genomic_DNA"/>
</dbReference>
<dbReference type="AlphaFoldDB" id="A0A9W8QAW3"/>
<dbReference type="Proteomes" id="UP001144673">
    <property type="component" value="Chromosome 4"/>
</dbReference>
<dbReference type="KEGG" id="amus:LMH87_011006"/>
<name>A0A9W8QAW3_AKAMU</name>
<protein>
    <recommendedName>
        <fullName evidence="1">Stress-response A/B barrel domain-containing protein</fullName>
    </recommendedName>
</protein>
<evidence type="ECO:0000259" key="1">
    <source>
        <dbReference type="PROSITE" id="PS51502"/>
    </source>
</evidence>